<dbReference type="Proteomes" id="UP000277864">
    <property type="component" value="Unassembled WGS sequence"/>
</dbReference>
<sequence length="470" mass="54464">MNYPWKQIRPKDTFFVKKATPITSEHLKVLSFLYQPIIGIDAYSFYQTLLTYIEEWEFDSEEIFHADLLNQLDIDIPRFFKGRVRLEGIGLLQVYVKELPDRKQFIYEVCPPSLAADFFKDDVLSILLLEKVGERRFKRLVQRFAIPPVDTKEYQNVTKKFLDVYPLQTDYLTSQQPILDETSDKFTLDTSKPISVISDTFDWSYFIDILNGLLVNKDQITKELQEGIYLFHRLYGIDEVEMKELVEGAVDLATGQVALKDFRREVLIKYRESNKTVQQPQAEVSNPKTREQRQTELKEQGFSDIEIAIILSSEEFPPMQYLQSIRTQTKGFITQNEKWLVENLVKESGLPNSVLNILIHFVLVVKQKATLSQQYVLTIANNWAQSDIRTPEAAMKKVKEVSKKASSKSSSSPTYNNRRGASKRVETLPDWATQVEPRQETPLSEEQRQQLQKELQQLRQPGTNTLGGDN</sequence>
<feature type="region of interest" description="Disordered" evidence="2">
    <location>
        <begin position="399"/>
        <end position="470"/>
    </location>
</feature>
<proteinExistence type="inferred from homology"/>
<evidence type="ECO:0000313" key="5">
    <source>
        <dbReference type="EMBL" id="RST90239.1"/>
    </source>
</evidence>
<protein>
    <submittedName>
        <fullName evidence="5">Uncharacterized protein</fullName>
    </submittedName>
</protein>
<feature type="compositionally biased region" description="Low complexity" evidence="2">
    <location>
        <begin position="449"/>
        <end position="460"/>
    </location>
</feature>
<evidence type="ECO:0000256" key="2">
    <source>
        <dbReference type="SAM" id="MobiDB-lite"/>
    </source>
</evidence>
<dbReference type="Pfam" id="PF25888">
    <property type="entry name" value="WHD_DnaB"/>
    <property type="match status" value="1"/>
</dbReference>
<organism evidence="5 6">
    <name type="scientific">Vagococcus humatus</name>
    <dbReference type="NCBI Taxonomy" id="1889241"/>
    <lineage>
        <taxon>Bacteria</taxon>
        <taxon>Bacillati</taxon>
        <taxon>Bacillota</taxon>
        <taxon>Bacilli</taxon>
        <taxon>Lactobacillales</taxon>
        <taxon>Enterococcaceae</taxon>
        <taxon>Vagococcus</taxon>
    </lineage>
</organism>
<feature type="compositionally biased region" description="Polar residues" evidence="2">
    <location>
        <begin position="461"/>
        <end position="470"/>
    </location>
</feature>
<evidence type="ECO:0000259" key="4">
    <source>
        <dbReference type="Pfam" id="PF25888"/>
    </source>
</evidence>
<name>A0A3S0GF28_9ENTE</name>
<evidence type="ECO:0000313" key="6">
    <source>
        <dbReference type="Proteomes" id="UP000277864"/>
    </source>
</evidence>
<reference evidence="5 6" key="1">
    <citation type="submission" date="2018-03" db="EMBL/GenBank/DDBJ databases">
        <authorList>
            <person name="Gulvik C.A."/>
        </authorList>
    </citation>
    <scope>NUCLEOTIDE SEQUENCE [LARGE SCALE GENOMIC DNA]</scope>
    <source>
        <strain evidence="5 6">JCM 31581</strain>
    </source>
</reference>
<comment type="caution">
    <text evidence="5">The sequence shown here is derived from an EMBL/GenBank/DDBJ whole genome shotgun (WGS) entry which is preliminary data.</text>
</comment>
<feature type="domain" description="Replicative helicase loading/DNA remodeling protein DnaB N-terminal winged helix" evidence="4">
    <location>
        <begin position="8"/>
        <end position="253"/>
    </location>
</feature>
<dbReference type="InterPro" id="IPR058660">
    <property type="entry name" value="WHD_DnaB"/>
</dbReference>
<keyword evidence="6" id="KW-1185">Reference proteome</keyword>
<dbReference type="Pfam" id="PF07261">
    <property type="entry name" value="DnaB_2"/>
    <property type="match status" value="1"/>
</dbReference>
<dbReference type="AlphaFoldDB" id="A0A3S0GF28"/>
<feature type="domain" description="DnaB/C C-terminal" evidence="3">
    <location>
        <begin position="323"/>
        <end position="397"/>
    </location>
</feature>
<accession>A0A3S0GF28</accession>
<dbReference type="RefSeq" id="WP_125942853.1">
    <property type="nucleotide sequence ID" value="NZ_PXZH01000001.1"/>
</dbReference>
<dbReference type="OrthoDB" id="2082007at2"/>
<comment type="similarity">
    <text evidence="1">Belongs to the DnaB/DnaD family.</text>
</comment>
<evidence type="ECO:0000259" key="3">
    <source>
        <dbReference type="Pfam" id="PF07261"/>
    </source>
</evidence>
<dbReference type="EMBL" id="PXZH01000001">
    <property type="protein sequence ID" value="RST90239.1"/>
    <property type="molecule type" value="Genomic_DNA"/>
</dbReference>
<evidence type="ECO:0000256" key="1">
    <source>
        <dbReference type="ARBA" id="ARBA00093462"/>
    </source>
</evidence>
<gene>
    <name evidence="5" type="ORF">C7P63_03970</name>
</gene>
<dbReference type="InterPro" id="IPR006343">
    <property type="entry name" value="DnaB/C_C"/>
</dbReference>